<dbReference type="Gene3D" id="1.20.58.2220">
    <property type="entry name" value="Formin, FH2 domain"/>
    <property type="match status" value="1"/>
</dbReference>
<keyword evidence="7" id="KW-1185">Reference proteome</keyword>
<evidence type="ECO:0000256" key="4">
    <source>
        <dbReference type="SAM" id="SignalP"/>
    </source>
</evidence>
<dbReference type="OMA" id="HESCSIK"/>
<dbReference type="AlphaFoldDB" id="A0A7N0RD56"/>
<evidence type="ECO:0000313" key="6">
    <source>
        <dbReference type="EnsemblPlants" id="Kaladp0007s0088.1.v1.1"/>
    </source>
</evidence>
<dbReference type="PANTHER" id="PTHR23213">
    <property type="entry name" value="FORMIN-RELATED"/>
    <property type="match status" value="1"/>
</dbReference>
<dbReference type="GO" id="GO:0045010">
    <property type="term" value="P:actin nucleation"/>
    <property type="evidence" value="ECO:0007669"/>
    <property type="project" value="InterPro"/>
</dbReference>
<dbReference type="PANTHER" id="PTHR23213:SF269">
    <property type="entry name" value="FORMIN-LIKE PROTEIN 5"/>
    <property type="match status" value="1"/>
</dbReference>
<feature type="region of interest" description="Disordered" evidence="3">
    <location>
        <begin position="362"/>
        <end position="503"/>
    </location>
</feature>
<dbReference type="GO" id="GO:0051015">
    <property type="term" value="F:actin filament binding"/>
    <property type="evidence" value="ECO:0007669"/>
    <property type="project" value="InterPro"/>
</dbReference>
<dbReference type="PROSITE" id="PS51444">
    <property type="entry name" value="FH2"/>
    <property type="match status" value="1"/>
</dbReference>
<accession>A0A7N0RD56</accession>
<evidence type="ECO:0000256" key="1">
    <source>
        <dbReference type="ARBA" id="ARBA00025793"/>
    </source>
</evidence>
<feature type="chain" id="PRO_5029505616" description="Formin-like protein" evidence="4">
    <location>
        <begin position="30"/>
        <end position="931"/>
    </location>
</feature>
<dbReference type="Proteomes" id="UP000594263">
    <property type="component" value="Unplaced"/>
</dbReference>
<dbReference type="InterPro" id="IPR042201">
    <property type="entry name" value="FH2_Formin_sf"/>
</dbReference>
<dbReference type="PROSITE" id="PS51257">
    <property type="entry name" value="PROKAR_LIPOPROTEIN"/>
    <property type="match status" value="1"/>
</dbReference>
<feature type="compositionally biased region" description="Low complexity" evidence="3">
    <location>
        <begin position="370"/>
        <end position="391"/>
    </location>
</feature>
<dbReference type="Gramene" id="Kaladp0007s0088.1.v1.1">
    <property type="protein sequence ID" value="Kaladp0007s0088.1.v1.1"/>
    <property type="gene ID" value="Kaladp0007s0088.v1.1"/>
</dbReference>
<protein>
    <recommendedName>
        <fullName evidence="2">Formin-like protein</fullName>
    </recommendedName>
</protein>
<dbReference type="EnsemblPlants" id="Kaladp0007s0088.1.v1.1">
    <property type="protein sequence ID" value="Kaladp0007s0088.1.v1.1"/>
    <property type="gene ID" value="Kaladp0007s0088.v1.1"/>
</dbReference>
<feature type="compositionally biased region" description="Polar residues" evidence="3">
    <location>
        <begin position="164"/>
        <end position="198"/>
    </location>
</feature>
<evidence type="ECO:0000256" key="3">
    <source>
        <dbReference type="SAM" id="MobiDB-lite"/>
    </source>
</evidence>
<feature type="region of interest" description="Disordered" evidence="3">
    <location>
        <begin position="217"/>
        <end position="252"/>
    </location>
</feature>
<name>A0A7N0RD56_KALFE</name>
<feature type="signal peptide" evidence="4">
    <location>
        <begin position="1"/>
        <end position="29"/>
    </location>
</feature>
<evidence type="ECO:0000256" key="2">
    <source>
        <dbReference type="RuleBase" id="RU361260"/>
    </source>
</evidence>
<dbReference type="SUPFAM" id="SSF101447">
    <property type="entry name" value="Formin homology 2 domain (FH2 domain)"/>
    <property type="match status" value="1"/>
</dbReference>
<feature type="compositionally biased region" description="Pro residues" evidence="3">
    <location>
        <begin position="437"/>
        <end position="476"/>
    </location>
</feature>
<sequence>MQEQMKLLVTATAALVILLFTLPPSTTYGCRKTTHTRFGSVQPDYTMREMDDHMADMLWNYCGMDLMQTKRTVNDPNLCTPEDTFCAMNDHIRNGRISSKEKIQIVMSFLHPHMKQTFLDCLVKKKLLVLVSTEEGHSDNRHFTYFEILPFKHDISRRKLATESCPNAATESPFGSYSQLSPSSEVDQQASHPIQSSKHAPLDSTLMDREFASPPLSSIFRPDMDNMSPPPPSNKKSLQKPTTHPTNETKRNNKDTAMVIAVVTTALLTFLVALLCFLCCCTAGSRDHKNDKRPLLSLSLNDHSVGSSYSNSYGSGNSFISNDKLDNGPLNLAAKEDEKVSSQRANAYVPSFPISAAINQSPTSENFADSTNKLSTSSSNISTNSTNFSSNLPLKPPPGRVVNAPPPPPPPIKVSTSPPPPPPPPAPPSKKKSVGPAPIPPGPPPPPPLKPPVGNPGRGAPPPPPPKRGPAPPKPPLQKHVGSRPPLGLSHSANATTGNKVGLDTEVDVPRTKLKPFFWDKVLASPDSSMVWNQIKSGSFQFNEEMIETLFGYVPPDQKIRSDRNNESSSKDPSSQYIQLIDSKKSHNISILLKALNVTAEEVQDVLLEGNELPIELLQTLLKMAPTTEEELKLRLFTGEISRLGPAERFLKSLVDIPFSFKRLEALLFRISLQEEASTIKESFATLEVACKELRNSRLFLKLLEAVLKTGNRMNDGTFRGGAQAFKLDTLLKLSDVKGKDGKTTLLHFVVLEIIRSEGIRAERVSRESRALSDVSLDGDVEGPINESEDHLRRTGLQVVSGLSGELESVKKAASLDAESLTGTVARFGHSLIKVRDFLNGEMANIDEDSGFHSKLKCFVQTAEADIMYLLEEEKRIMALVKSTGDYFHGNAAKDEGLRLFVIVRDFLIMLDKVCSEVKNSTMRASQSSKN</sequence>
<feature type="domain" description="FH2" evidence="5">
    <location>
        <begin position="504"/>
        <end position="931"/>
    </location>
</feature>
<evidence type="ECO:0000259" key="5">
    <source>
        <dbReference type="PROSITE" id="PS51444"/>
    </source>
</evidence>
<reference evidence="6" key="1">
    <citation type="submission" date="2021-01" db="UniProtKB">
        <authorList>
            <consortium name="EnsemblPlants"/>
        </authorList>
    </citation>
    <scope>IDENTIFICATION</scope>
</reference>
<feature type="region of interest" description="Disordered" evidence="3">
    <location>
        <begin position="164"/>
        <end position="204"/>
    </location>
</feature>
<organism evidence="6 7">
    <name type="scientific">Kalanchoe fedtschenkoi</name>
    <name type="common">Lavender scallops</name>
    <name type="synonym">South American air plant</name>
    <dbReference type="NCBI Taxonomy" id="63787"/>
    <lineage>
        <taxon>Eukaryota</taxon>
        <taxon>Viridiplantae</taxon>
        <taxon>Streptophyta</taxon>
        <taxon>Embryophyta</taxon>
        <taxon>Tracheophyta</taxon>
        <taxon>Spermatophyta</taxon>
        <taxon>Magnoliopsida</taxon>
        <taxon>eudicotyledons</taxon>
        <taxon>Gunneridae</taxon>
        <taxon>Pentapetalae</taxon>
        <taxon>Saxifragales</taxon>
        <taxon>Crassulaceae</taxon>
        <taxon>Kalanchoe</taxon>
    </lineage>
</organism>
<dbReference type="PRINTS" id="PR01217">
    <property type="entry name" value="PRICHEXTENSN"/>
</dbReference>
<comment type="similarity">
    <text evidence="1">Belongs to the formin-like family. Class-I subfamily.</text>
</comment>
<dbReference type="InterPro" id="IPR027643">
    <property type="entry name" value="Formin-like_plant"/>
</dbReference>
<dbReference type="InterPro" id="IPR015425">
    <property type="entry name" value="FH2_Formin"/>
</dbReference>
<keyword evidence="4" id="KW-0732">Signal</keyword>
<evidence type="ECO:0000313" key="7">
    <source>
        <dbReference type="Proteomes" id="UP000594263"/>
    </source>
</evidence>
<proteinExistence type="inferred from homology"/>
<dbReference type="SMART" id="SM00498">
    <property type="entry name" value="FH2"/>
    <property type="match status" value="1"/>
</dbReference>
<dbReference type="Pfam" id="PF02181">
    <property type="entry name" value="FH2"/>
    <property type="match status" value="1"/>
</dbReference>
<feature type="compositionally biased region" description="Pro residues" evidence="3">
    <location>
        <begin position="394"/>
        <end position="428"/>
    </location>
</feature>